<dbReference type="InterPro" id="IPR050518">
    <property type="entry name" value="Rpo3/RPB3_RNA_Pol_subunit"/>
</dbReference>
<gene>
    <name evidence="4" type="ORF">AKO1_013844</name>
</gene>
<evidence type="ECO:0000256" key="2">
    <source>
        <dbReference type="ARBA" id="ARBA00023163"/>
    </source>
</evidence>
<dbReference type="AlphaFoldDB" id="A0AAW2ZGR9"/>
<evidence type="ECO:0000313" key="5">
    <source>
        <dbReference type="Proteomes" id="UP001431209"/>
    </source>
</evidence>
<accession>A0AAW2ZGR9</accession>
<feature type="domain" description="DNA-directed RNA polymerase RpoA/D/Rpb3-type" evidence="3">
    <location>
        <begin position="20"/>
        <end position="55"/>
    </location>
</feature>
<dbReference type="Gene3D" id="3.30.1360.10">
    <property type="entry name" value="RNA polymerase, RBP11-like subunit"/>
    <property type="match status" value="1"/>
</dbReference>
<evidence type="ECO:0000259" key="3">
    <source>
        <dbReference type="Pfam" id="PF01193"/>
    </source>
</evidence>
<dbReference type="SUPFAM" id="SSF55257">
    <property type="entry name" value="RBP11-like subunits of RNA polymerase"/>
    <property type="match status" value="1"/>
</dbReference>
<dbReference type="EMBL" id="JAOPGA020001509">
    <property type="protein sequence ID" value="KAL0489048.1"/>
    <property type="molecule type" value="Genomic_DNA"/>
</dbReference>
<evidence type="ECO:0000313" key="4">
    <source>
        <dbReference type="EMBL" id="KAL0489048.1"/>
    </source>
</evidence>
<dbReference type="InterPro" id="IPR011263">
    <property type="entry name" value="DNA-dir_RNA_pol_RpoA/D/Rpb3"/>
</dbReference>
<proteinExistence type="predicted"/>
<dbReference type="GO" id="GO:0005665">
    <property type="term" value="C:RNA polymerase II, core complex"/>
    <property type="evidence" value="ECO:0007669"/>
    <property type="project" value="TreeGrafter"/>
</dbReference>
<keyword evidence="5" id="KW-1185">Reference proteome</keyword>
<dbReference type="InterPro" id="IPR036603">
    <property type="entry name" value="RBP11-like"/>
</dbReference>
<comment type="caution">
    <text evidence="4">The sequence shown here is derived from an EMBL/GenBank/DDBJ whole genome shotgun (WGS) entry which is preliminary data.</text>
</comment>
<dbReference type="GO" id="GO:0046983">
    <property type="term" value="F:protein dimerization activity"/>
    <property type="evidence" value="ECO:0007669"/>
    <property type="project" value="InterPro"/>
</dbReference>
<protein>
    <recommendedName>
        <fullName evidence="3">DNA-directed RNA polymerase RpoA/D/Rpb3-type domain-containing protein</fullName>
    </recommendedName>
</protein>
<dbReference type="Pfam" id="PF01193">
    <property type="entry name" value="RNA_pol_L"/>
    <property type="match status" value="1"/>
</dbReference>
<dbReference type="GO" id="GO:0003899">
    <property type="term" value="F:DNA-directed RNA polymerase activity"/>
    <property type="evidence" value="ECO:0007669"/>
    <property type="project" value="InterPro"/>
</dbReference>
<dbReference type="GO" id="GO:0006366">
    <property type="term" value="P:transcription by RNA polymerase II"/>
    <property type="evidence" value="ECO:0007669"/>
    <property type="project" value="TreeGrafter"/>
</dbReference>
<keyword evidence="2" id="KW-0804">Transcription</keyword>
<dbReference type="PANTHER" id="PTHR11800">
    <property type="entry name" value="DNA-DIRECTED RNA POLYMERASE"/>
    <property type="match status" value="1"/>
</dbReference>
<dbReference type="PANTHER" id="PTHR11800:SF2">
    <property type="entry name" value="DNA-DIRECTED RNA POLYMERASE II SUBUNIT RPB3"/>
    <property type="match status" value="1"/>
</dbReference>
<evidence type="ECO:0000256" key="1">
    <source>
        <dbReference type="ARBA" id="ARBA00022478"/>
    </source>
</evidence>
<reference evidence="4 5" key="1">
    <citation type="submission" date="2024-03" db="EMBL/GenBank/DDBJ databases">
        <title>The Acrasis kona genome and developmental transcriptomes reveal deep origins of eukaryotic multicellular pathways.</title>
        <authorList>
            <person name="Sheikh S."/>
            <person name="Fu C.-J."/>
            <person name="Brown M.W."/>
            <person name="Baldauf S.L."/>
        </authorList>
    </citation>
    <scope>NUCLEOTIDE SEQUENCE [LARGE SCALE GENOMIC DNA]</scope>
    <source>
        <strain evidence="4 5">ATCC MYA-3509</strain>
    </source>
</reference>
<dbReference type="Proteomes" id="UP001431209">
    <property type="component" value="Unassembled WGS sequence"/>
</dbReference>
<organism evidence="4 5">
    <name type="scientific">Acrasis kona</name>
    <dbReference type="NCBI Taxonomy" id="1008807"/>
    <lineage>
        <taxon>Eukaryota</taxon>
        <taxon>Discoba</taxon>
        <taxon>Heterolobosea</taxon>
        <taxon>Tetramitia</taxon>
        <taxon>Eutetramitia</taxon>
        <taxon>Acrasidae</taxon>
        <taxon>Acrasis</taxon>
    </lineage>
</organism>
<name>A0AAW2ZGR9_9EUKA</name>
<keyword evidence="1" id="KW-0240">DNA-directed RNA polymerase</keyword>
<sequence length="84" mass="9540">MSDKTENVLRITKIKDDVCEFVLRNVDTSIANALRRVMISEVPTIAIDLVDVENNTSVLTDEVYCASSRYDTAYKPHGRKLQIH</sequence>